<evidence type="ECO:0000313" key="1">
    <source>
        <dbReference type="EMBL" id="CAE0545596.1"/>
    </source>
</evidence>
<name>A0A6V2Q825_EMIHU</name>
<dbReference type="EMBL" id="HBIR01019841">
    <property type="protein sequence ID" value="CAE0545596.1"/>
    <property type="molecule type" value="Transcribed_RNA"/>
</dbReference>
<dbReference type="AlphaFoldDB" id="A0A6V2Q825"/>
<evidence type="ECO:0000313" key="4">
    <source>
        <dbReference type="EMBL" id="CAE0545600.1"/>
    </source>
</evidence>
<proteinExistence type="predicted"/>
<dbReference type="EMBL" id="HBIR01019843">
    <property type="protein sequence ID" value="CAE0545599.1"/>
    <property type="molecule type" value="Transcribed_RNA"/>
</dbReference>
<evidence type="ECO:0000313" key="3">
    <source>
        <dbReference type="EMBL" id="CAE0545599.1"/>
    </source>
</evidence>
<dbReference type="Gene3D" id="1.25.70.10">
    <property type="entry name" value="Transcription termination factor 3, mitochondrial"/>
    <property type="match status" value="1"/>
</dbReference>
<dbReference type="EMBL" id="HBIR01019844">
    <property type="protein sequence ID" value="CAE0545600.1"/>
    <property type="molecule type" value="Transcribed_RNA"/>
</dbReference>
<dbReference type="EMBL" id="HBIR01019845">
    <property type="protein sequence ID" value="CAE0545602.1"/>
    <property type="molecule type" value="Transcribed_RNA"/>
</dbReference>
<organism evidence="2">
    <name type="scientific">Emiliania huxleyi</name>
    <name type="common">Coccolithophore</name>
    <name type="synonym">Pontosphaera huxleyi</name>
    <dbReference type="NCBI Taxonomy" id="2903"/>
    <lineage>
        <taxon>Eukaryota</taxon>
        <taxon>Haptista</taxon>
        <taxon>Haptophyta</taxon>
        <taxon>Prymnesiophyceae</taxon>
        <taxon>Isochrysidales</taxon>
        <taxon>Noelaerhabdaceae</taxon>
        <taxon>Emiliania</taxon>
    </lineage>
</organism>
<reference evidence="2" key="1">
    <citation type="submission" date="2021-01" db="EMBL/GenBank/DDBJ databases">
        <authorList>
            <person name="Corre E."/>
            <person name="Pelletier E."/>
            <person name="Niang G."/>
            <person name="Scheremetjew M."/>
            <person name="Finn R."/>
            <person name="Kale V."/>
            <person name="Holt S."/>
            <person name="Cochrane G."/>
            <person name="Meng A."/>
            <person name="Brown T."/>
            <person name="Cohen L."/>
        </authorList>
    </citation>
    <scope>NUCLEOTIDE SEQUENCE</scope>
    <source>
        <strain evidence="2">379</strain>
    </source>
</reference>
<gene>
    <name evidence="1" type="ORF">EHUX00137_LOCUS15022</name>
    <name evidence="2" type="ORF">EHUX00137_LOCUS15023</name>
    <name evidence="3" type="ORF">EHUX00137_LOCUS15024</name>
    <name evidence="4" type="ORF">EHUX00137_LOCUS15025</name>
    <name evidence="5" type="ORF">EHUX00137_LOCUS15026</name>
</gene>
<accession>A0A6V2Q825</accession>
<sequence>MRRPSPRRWRLQARLRLSDPQLRRLVTKLPQLLGLDYDAEVAPKLDALAARSGGASDAELATLLLERPAELLKAGVEVRGSAGAVRRTTGSVQMGLRAAPVAPWVAHAAPAPG</sequence>
<dbReference type="EMBL" id="HBIR01019842">
    <property type="protein sequence ID" value="CAE0545597.1"/>
    <property type="molecule type" value="Transcribed_RNA"/>
</dbReference>
<protein>
    <submittedName>
        <fullName evidence="2">Uncharacterized protein</fullName>
    </submittedName>
</protein>
<dbReference type="InterPro" id="IPR038538">
    <property type="entry name" value="MTERF_sf"/>
</dbReference>
<evidence type="ECO:0000313" key="2">
    <source>
        <dbReference type="EMBL" id="CAE0545597.1"/>
    </source>
</evidence>
<evidence type="ECO:0000313" key="5">
    <source>
        <dbReference type="EMBL" id="CAE0545602.1"/>
    </source>
</evidence>